<dbReference type="HOGENOM" id="CLU_2212210_0_0_1"/>
<comment type="similarity">
    <text evidence="1">Belongs to the GBP/PSP1/paralytic peptide family.</text>
</comment>
<feature type="signal peptide" evidence="2">
    <location>
        <begin position="1"/>
        <end position="23"/>
    </location>
</feature>
<reference evidence="8" key="2">
    <citation type="journal article" date="2002" name="Peptides">
        <title>Solution structure of paralytic peptide of silkworm, Bombyx mori.</title>
        <authorList>
            <person name="Miura K."/>
            <person name="Kamimura M."/>
            <person name="Aizawa T."/>
            <person name="Kiuchi M."/>
            <person name="Hayakawa Y."/>
            <person name="Mizuguchi M."/>
            <person name="Kawano K."/>
        </authorList>
    </citation>
    <scope>STRUCTURE BY NMR OF 109-131</scope>
    <scope>DISULFIDE BONDS</scope>
</reference>
<dbReference type="AlphaFoldDB" id="Q95YI2"/>
<dbReference type="PDBsum" id="1IRR"/>
<dbReference type="EMBL" id="AB511038">
    <property type="protein sequence ID" value="BAJ21215.1"/>
    <property type="molecule type" value="Genomic_DNA"/>
</dbReference>
<dbReference type="GeneID" id="692427"/>
<dbReference type="OrthoDB" id="7439590at2759"/>
<accession>Q95YI2</accession>
<keyword evidence="2" id="KW-0732">Signal</keyword>
<dbReference type="EnsemblMetazoa" id="NM_001043418.1">
    <property type="protein sequence ID" value="NP_001036883.1"/>
    <property type="gene ID" value="GeneID_692427"/>
</dbReference>
<evidence type="ECO:0000313" key="5">
    <source>
        <dbReference type="EMBL" id="BAJ21215.1"/>
    </source>
</evidence>
<dbReference type="EMBL" id="AB511032">
    <property type="protein sequence ID" value="BAJ21200.1"/>
    <property type="molecule type" value="mRNA"/>
</dbReference>
<sequence>MKCSVFILCCAVLILNDAGPVNAGVNGFFNDLRRGISQVEEDLSDRLIFRDDDNDQYNYNNAVNRPVYPTESVSSGSVQRGVVEFVTQPTIVPTPTSAGKTTTEKEGRENFVGGCATGFKRTADGRCKPTF</sequence>
<evidence type="ECO:0000313" key="6">
    <source>
        <dbReference type="EnsemblMetazoa" id="NP_001036883.1"/>
    </source>
</evidence>
<keyword evidence="7" id="KW-1185">Reference proteome</keyword>
<reference evidence="6" key="5">
    <citation type="submission" date="2022-06" db="UniProtKB">
        <authorList>
            <consortium name="EnsemblMetazoa"/>
        </authorList>
    </citation>
    <scope>IDENTIFICATION</scope>
    <source>
        <strain evidence="6">p50T (Dazao)</strain>
    </source>
</reference>
<reference evidence="3" key="1">
    <citation type="journal article" date="2001" name="Biochem. Biophys. Res. Commun.">
        <title>Molecular cloning of silkworm paralytic peptide and its developmental regulation.</title>
        <authorList>
            <person name="Kamimura M."/>
            <person name="Nakahara Y."/>
            <person name="Kanamori Y."/>
            <person name="Tsuzuki S."/>
            <person name="Hayakawa Y."/>
            <person name="Kiuchi M."/>
        </authorList>
    </citation>
    <scope>NUCLEOTIDE SEQUENCE</scope>
    <source>
        <strain evidence="3">C145xJ140</strain>
        <tissue evidence="3">Fat body</tissue>
    </source>
</reference>
<dbReference type="Pfam" id="PF02425">
    <property type="entry name" value="GBP_PSP"/>
    <property type="match status" value="1"/>
</dbReference>
<evidence type="ECO:0000256" key="2">
    <source>
        <dbReference type="SAM" id="SignalP"/>
    </source>
</evidence>
<dbReference type="CTD" id="104145"/>
<reference evidence="7" key="3">
    <citation type="journal article" date="2008" name="Insect Biochem. Mol. Biol.">
        <title>The genome of a lepidopteran model insect, the silkworm Bombyx mori.</title>
        <authorList>
            <consortium name="International Silkworm Genome Consortium"/>
        </authorList>
    </citation>
    <scope>NUCLEOTIDE SEQUENCE [LARGE SCALE GENOMIC DNA]</scope>
    <source>
        <strain evidence="7">p50T</strain>
    </source>
</reference>
<dbReference type="PIR" id="JC7739">
    <property type="entry name" value="JC7739"/>
</dbReference>
<name>Q95YI2_BOMMO</name>
<dbReference type="PDB" id="1IRR">
    <property type="method" value="NMR"/>
    <property type="chains" value="A=109-131"/>
</dbReference>
<evidence type="ECO:0000256" key="1">
    <source>
        <dbReference type="ARBA" id="ARBA00010601"/>
    </source>
</evidence>
<reference evidence="4" key="4">
    <citation type="journal article" date="2010" name="J. Biol. Chem.">
        <title>A eukaryotic (insect) tricistronic mRNA encodes three proteins selected by context-dependent scanning.</title>
        <authorList>
            <person name="Kanamori Y."/>
            <person name="Hayakawa Y."/>
            <person name="Matsumoto H."/>
            <person name="Yasukochi Y."/>
            <person name="Shimura S."/>
            <person name="Nakahara Y."/>
            <person name="Kiuchi M."/>
            <person name="Kamimura M."/>
        </authorList>
    </citation>
    <scope>NUCLEOTIDE SEQUENCE</scope>
    <source>
        <strain evidence="4">C145xJ140</strain>
        <strain evidence="5">P50</strain>
        <tissue evidence="4">Embryo</tissue>
    </source>
</reference>
<feature type="disulfide bond" evidence="8">
    <location>
        <begin position="115"/>
        <end position="127"/>
    </location>
</feature>
<feature type="chain" id="PRO_5010847589" evidence="2">
    <location>
        <begin position="24"/>
        <end position="131"/>
    </location>
</feature>
<evidence type="ECO:0007829" key="8">
    <source>
        <dbReference type="PDB" id="1IRR"/>
    </source>
</evidence>
<dbReference type="Proteomes" id="UP000005204">
    <property type="component" value="Unassembled WGS sequence"/>
</dbReference>
<dbReference type="STRING" id="7091.Q95YI2"/>
<protein>
    <submittedName>
        <fullName evidence="3 4">Paralytic peptide</fullName>
    </submittedName>
</protein>
<organism evidence="3">
    <name type="scientific">Bombyx mori</name>
    <name type="common">Silk moth</name>
    <dbReference type="NCBI Taxonomy" id="7091"/>
    <lineage>
        <taxon>Eukaryota</taxon>
        <taxon>Metazoa</taxon>
        <taxon>Ecdysozoa</taxon>
        <taxon>Arthropoda</taxon>
        <taxon>Hexapoda</taxon>
        <taxon>Insecta</taxon>
        <taxon>Pterygota</taxon>
        <taxon>Neoptera</taxon>
        <taxon>Endopterygota</taxon>
        <taxon>Lepidoptera</taxon>
        <taxon>Glossata</taxon>
        <taxon>Ditrysia</taxon>
        <taxon>Bombycoidea</taxon>
        <taxon>Bombycidae</taxon>
        <taxon>Bombycinae</taxon>
        <taxon>Bombyx</taxon>
    </lineage>
</organism>
<evidence type="ECO:0000313" key="4">
    <source>
        <dbReference type="EMBL" id="BAJ21200.1"/>
    </source>
</evidence>
<dbReference type="InterPro" id="IPR003463">
    <property type="entry name" value="GBP_PSP"/>
</dbReference>
<gene>
    <name evidence="3" type="primary">BmPP</name>
    <name evidence="6" type="synonym">692427</name>
    <name evidence="4" type="synonym">preproPP</name>
</gene>
<dbReference type="PaxDb" id="7091-BGIBMGA014551-TA"/>
<dbReference type="eggNOG" id="ENOG502T6BS">
    <property type="taxonomic scope" value="Eukaryota"/>
</dbReference>
<dbReference type="EMBL" id="AB064522">
    <property type="protein sequence ID" value="BAB69463.1"/>
    <property type="molecule type" value="mRNA"/>
</dbReference>
<keyword evidence="8" id="KW-0002">3D-structure</keyword>
<dbReference type="SMR" id="Q95YI2"/>
<evidence type="ECO:0000313" key="7">
    <source>
        <dbReference type="Proteomes" id="UP000005204"/>
    </source>
</evidence>
<proteinExistence type="evidence at protein level"/>
<dbReference type="RefSeq" id="NP_001036883.1">
    <property type="nucleotide sequence ID" value="NM_001043418.1"/>
</dbReference>
<evidence type="ECO:0000313" key="3">
    <source>
        <dbReference type="EMBL" id="BAB69463.1"/>
    </source>
</evidence>
<dbReference type="KEGG" id="bmor:692427"/>